<dbReference type="PANTHER" id="PTHR42993">
    <property type="entry name" value="MAOC-LIKE DEHYDRATASE DOMAIN-CONTAINING PROTEIN"/>
    <property type="match status" value="1"/>
</dbReference>
<dbReference type="Gene3D" id="3.10.129.10">
    <property type="entry name" value="Hotdog Thioesterase"/>
    <property type="match status" value="1"/>
</dbReference>
<name>A0ABZ2I4X3_9HYPH</name>
<dbReference type="Pfam" id="PF01575">
    <property type="entry name" value="MaoC_dehydratas"/>
    <property type="match status" value="1"/>
</dbReference>
<evidence type="ECO:0000259" key="1">
    <source>
        <dbReference type="Pfam" id="PF01575"/>
    </source>
</evidence>
<dbReference type="InterPro" id="IPR039375">
    <property type="entry name" value="NodN-like"/>
</dbReference>
<dbReference type="CDD" id="cd03450">
    <property type="entry name" value="NodN"/>
    <property type="match status" value="1"/>
</dbReference>
<keyword evidence="3" id="KW-1185">Reference proteome</keyword>
<dbReference type="PANTHER" id="PTHR42993:SF1">
    <property type="entry name" value="MAOC-LIKE DEHYDRATASE DOMAIN-CONTAINING PROTEIN"/>
    <property type="match status" value="1"/>
</dbReference>
<gene>
    <name evidence="2" type="ORF">V6617_08075</name>
</gene>
<dbReference type="InterPro" id="IPR029069">
    <property type="entry name" value="HotDog_dom_sf"/>
</dbReference>
<feature type="domain" description="MaoC-like" evidence="1">
    <location>
        <begin position="14"/>
        <end position="121"/>
    </location>
</feature>
<organism evidence="2 3">
    <name type="scientific">Pelagibacterium nitratireducens</name>
    <dbReference type="NCBI Taxonomy" id="1046114"/>
    <lineage>
        <taxon>Bacteria</taxon>
        <taxon>Pseudomonadati</taxon>
        <taxon>Pseudomonadota</taxon>
        <taxon>Alphaproteobacteria</taxon>
        <taxon>Hyphomicrobiales</taxon>
        <taxon>Devosiaceae</taxon>
        <taxon>Pelagibacterium</taxon>
    </lineage>
</organism>
<dbReference type="SUPFAM" id="SSF54637">
    <property type="entry name" value="Thioesterase/thiol ester dehydrase-isomerase"/>
    <property type="match status" value="1"/>
</dbReference>
<dbReference type="RefSeq" id="WP_338610307.1">
    <property type="nucleotide sequence ID" value="NZ_CP146275.1"/>
</dbReference>
<dbReference type="EMBL" id="CP146275">
    <property type="protein sequence ID" value="WWT34409.1"/>
    <property type="molecule type" value="Genomic_DNA"/>
</dbReference>
<evidence type="ECO:0000313" key="2">
    <source>
        <dbReference type="EMBL" id="WWT34409.1"/>
    </source>
</evidence>
<dbReference type="InterPro" id="IPR002539">
    <property type="entry name" value="MaoC-like_dom"/>
</dbReference>
<reference evidence="2 3" key="1">
    <citation type="submission" date="2024-02" db="EMBL/GenBank/DDBJ databases">
        <title>Complete genome sequence of Pelagibacterium nitratireducens ZH15.</title>
        <authorList>
            <person name="Zhao L.H."/>
        </authorList>
    </citation>
    <scope>NUCLEOTIDE SEQUENCE [LARGE SCALE GENOMIC DNA]</scope>
    <source>
        <strain evidence="2 3">ZH15</strain>
    </source>
</reference>
<dbReference type="Proteomes" id="UP001369958">
    <property type="component" value="Chromosome"/>
</dbReference>
<proteinExistence type="predicted"/>
<accession>A0ABZ2I4X3</accession>
<sequence>MIDIEHAGDLAAHAGKCLGRSQWMVVDQSMVDAFATLSGDTHWIHVDVARARAEMPNGETIVHGLLLLSLMPRLQQDIYRIAERGIGLNYGYDRVRFVAPAPVGAKIRLALTLITAEPHAQGTRIITDAEIEVEGSAKPALVARHLLLVRDKSNED</sequence>
<protein>
    <submittedName>
        <fullName evidence="2">MaoC family dehydratase</fullName>
    </submittedName>
</protein>
<evidence type="ECO:0000313" key="3">
    <source>
        <dbReference type="Proteomes" id="UP001369958"/>
    </source>
</evidence>